<feature type="signal peptide" evidence="1">
    <location>
        <begin position="1"/>
        <end position="27"/>
    </location>
</feature>
<dbReference type="RefSeq" id="WP_072838355.1">
    <property type="nucleotide sequence ID" value="NZ_FQVF01000003.1"/>
</dbReference>
<dbReference type="AlphaFoldDB" id="A0A1M4VRV9"/>
<keyword evidence="1" id="KW-0732">Signal</keyword>
<dbReference type="Pfam" id="PF07044">
    <property type="entry name" value="DUF1329"/>
    <property type="match status" value="1"/>
</dbReference>
<name>A0A1M4VRV9_9GAMM</name>
<dbReference type="STRING" id="1122206.SAMN02745753_00725"/>
<protein>
    <recommendedName>
        <fullName evidence="4">DUF1329 domain-containing protein</fullName>
    </recommendedName>
</protein>
<keyword evidence="3" id="KW-1185">Reference proteome</keyword>
<reference evidence="3" key="1">
    <citation type="submission" date="2016-11" db="EMBL/GenBank/DDBJ databases">
        <authorList>
            <person name="Varghese N."/>
            <person name="Submissions S."/>
        </authorList>
    </citation>
    <scope>NUCLEOTIDE SEQUENCE [LARGE SCALE GENOMIC DNA]</scope>
    <source>
        <strain evidence="3">DSM 16579</strain>
    </source>
</reference>
<feature type="chain" id="PRO_5012612344" description="DUF1329 domain-containing protein" evidence="1">
    <location>
        <begin position="28"/>
        <end position="453"/>
    </location>
</feature>
<sequence>MYNNKKHSLSIFVTSAVLGCFSIASNAAVSPEQAARLGVDLTPFGAEKTGNTDGSIPAWTGGFNQPISGEVLGGKRLDPFANEKPLYSVTAANMKEYAEYLTDGVKAMLEKYPDTYRLDVYPTHRTATAPDWVYNFTTQNALKATLDGDDLKGAYGGIPFPIPQNGLEAINNHRLSWRGVSWESEINQYQITSSGKTVLTTDGLLKNQMPYYFQEGSSDDFDGYFWEVNLENYGPPIRAGERIVGRTNLDADKSAAYVYLTGQRRVRKLPNACCDTPTPATAGLMSFDELSVFSGTTEVFDWKLLGKKEILIPYNENRFLQFSDEQAITGNHLNPDAVRWEKHRVWVVEATLADGKRHQATRSRYYLDEDTWQASLGDRWDSNGELWKTLWQFNYIMPEFPGTIPQTFGFYNLLSGEAYIANVMNDKPFQNKPVARFPTSTFTGQGLARQGTR</sequence>
<evidence type="ECO:0008006" key="4">
    <source>
        <dbReference type="Google" id="ProtNLM"/>
    </source>
</evidence>
<dbReference type="EMBL" id="FQVF01000003">
    <property type="protein sequence ID" value="SHE71577.1"/>
    <property type="molecule type" value="Genomic_DNA"/>
</dbReference>
<evidence type="ECO:0000313" key="2">
    <source>
        <dbReference type="EMBL" id="SHE71577.1"/>
    </source>
</evidence>
<accession>A0A1M4VRV9</accession>
<organism evidence="2 3">
    <name type="scientific">Marinomonas polaris DSM 16579</name>
    <dbReference type="NCBI Taxonomy" id="1122206"/>
    <lineage>
        <taxon>Bacteria</taxon>
        <taxon>Pseudomonadati</taxon>
        <taxon>Pseudomonadota</taxon>
        <taxon>Gammaproteobacteria</taxon>
        <taxon>Oceanospirillales</taxon>
        <taxon>Oceanospirillaceae</taxon>
        <taxon>Marinomonas</taxon>
    </lineage>
</organism>
<dbReference type="PROSITE" id="PS51257">
    <property type="entry name" value="PROKAR_LIPOPROTEIN"/>
    <property type="match status" value="1"/>
</dbReference>
<gene>
    <name evidence="2" type="ORF">SAMN02745753_00725</name>
</gene>
<dbReference type="Gene3D" id="2.50.20.10">
    <property type="entry name" value="Lipoprotein localisation LolA/LolB/LppX"/>
    <property type="match status" value="1"/>
</dbReference>
<evidence type="ECO:0000313" key="3">
    <source>
        <dbReference type="Proteomes" id="UP000184517"/>
    </source>
</evidence>
<dbReference type="OrthoDB" id="178023at2"/>
<dbReference type="InterPro" id="IPR010752">
    <property type="entry name" value="DUF1329"/>
</dbReference>
<evidence type="ECO:0000256" key="1">
    <source>
        <dbReference type="SAM" id="SignalP"/>
    </source>
</evidence>
<proteinExistence type="predicted"/>
<dbReference type="Proteomes" id="UP000184517">
    <property type="component" value="Unassembled WGS sequence"/>
</dbReference>